<sequence length="406" mass="45469">MSYPGARYHKYHPGTPSNQNTYVYTGFPPNSCPPQAMQPSPHPYYGGPINQEPYGYYCLPPCTPQQGSFVPPETVNQGNSRIPATNQPNFQYSNCLGRKKALFIGINYFGTRRQLSGCINGEDIYFLLFSMTRAILDVHNISQFVQERYGYHIDDIVILTDDQTNPRGIPTKKNIIDAMHWLVKDAKPNDSLFFHYSGHGGQIDDMDGDEEDGSDEVIYPVDSNHAGYITDDIMHNILVRSLPPGCRLTAIFDCCHSGSILDLPFTYSTEGKLKEQNLLSDSANKLLREGPSAKGVIGMTSSIFKMVKKATNLNNNSHQAKYAKASPAEVIMFSGCKDSQTSVDTCVRNQATGAMSWAFKNALLKMPNQSYLQLLNSIRCELYQRYDQKPQLSCSHPIDLNRLFIL</sequence>
<protein>
    <recommendedName>
        <fullName evidence="2">Peptidase C14 caspase domain-containing protein</fullName>
    </recommendedName>
</protein>
<evidence type="ECO:0000313" key="4">
    <source>
        <dbReference type="Proteomes" id="UP000053447"/>
    </source>
</evidence>
<dbReference type="GeneID" id="28940826"/>
<dbReference type="EMBL" id="LFWA01000010">
    <property type="protein sequence ID" value="KTW29034.1"/>
    <property type="molecule type" value="Genomic_DNA"/>
</dbReference>
<dbReference type="Gene3D" id="3.40.50.12660">
    <property type="match status" value="1"/>
</dbReference>
<evidence type="ECO:0000313" key="3">
    <source>
        <dbReference type="EMBL" id="KTW29034.1"/>
    </source>
</evidence>
<dbReference type="RefSeq" id="XP_018229143.1">
    <property type="nucleotide sequence ID" value="XM_018374571.1"/>
</dbReference>
<reference evidence="4" key="1">
    <citation type="journal article" date="2016" name="Nat. Commun.">
        <title>Genome analysis of three Pneumocystis species reveals adaptation mechanisms to life exclusively in mammalian hosts.</title>
        <authorList>
            <person name="Ma L."/>
            <person name="Chen Z."/>
            <person name="Huang D.W."/>
            <person name="Kutty G."/>
            <person name="Ishihara M."/>
            <person name="Wang H."/>
            <person name="Abouelleil A."/>
            <person name="Bishop L."/>
            <person name="Davey E."/>
            <person name="Deng R."/>
            <person name="Deng X."/>
            <person name="Fan L."/>
            <person name="Fantoni G."/>
            <person name="Fitzgerald M."/>
            <person name="Gogineni E."/>
            <person name="Goldberg J.M."/>
            <person name="Handley G."/>
            <person name="Hu X."/>
            <person name="Huber C."/>
            <person name="Jiao X."/>
            <person name="Jones K."/>
            <person name="Levin J.Z."/>
            <person name="Liu Y."/>
            <person name="Macdonald P."/>
            <person name="Melnikov A."/>
            <person name="Raley C."/>
            <person name="Sassi M."/>
            <person name="Sherman B.T."/>
            <person name="Song X."/>
            <person name="Sykes S."/>
            <person name="Tran B."/>
            <person name="Walsh L."/>
            <person name="Xia Y."/>
            <person name="Yang J."/>
            <person name="Young S."/>
            <person name="Zeng Q."/>
            <person name="Zheng X."/>
            <person name="Stephens R."/>
            <person name="Nusbaum C."/>
            <person name="Birren B.W."/>
            <person name="Azadi P."/>
            <person name="Lempicki R.A."/>
            <person name="Cuomo C.A."/>
            <person name="Kovacs J.A."/>
        </authorList>
    </citation>
    <scope>NUCLEOTIDE SEQUENCE [LARGE SCALE GENOMIC DNA]</scope>
    <source>
        <strain evidence="4">RU7</strain>
    </source>
</reference>
<dbReference type="PANTHER" id="PTHR48104:SF30">
    <property type="entry name" value="METACASPASE-1"/>
    <property type="match status" value="1"/>
</dbReference>
<dbReference type="STRING" id="1408657.A0A0W4ZKX5"/>
<dbReference type="Proteomes" id="UP000053447">
    <property type="component" value="Unassembled WGS sequence"/>
</dbReference>
<dbReference type="InterPro" id="IPR011600">
    <property type="entry name" value="Pept_C14_caspase"/>
</dbReference>
<comment type="similarity">
    <text evidence="1">Belongs to the peptidase C14B family.</text>
</comment>
<dbReference type="PANTHER" id="PTHR48104">
    <property type="entry name" value="METACASPASE-4"/>
    <property type="match status" value="1"/>
</dbReference>
<dbReference type="OrthoDB" id="3223806at2759"/>
<feature type="domain" description="Peptidase C14 caspase" evidence="2">
    <location>
        <begin position="98"/>
        <end position="397"/>
    </location>
</feature>
<dbReference type="GO" id="GO:0006508">
    <property type="term" value="P:proteolysis"/>
    <property type="evidence" value="ECO:0007669"/>
    <property type="project" value="InterPro"/>
</dbReference>
<keyword evidence="4" id="KW-1185">Reference proteome</keyword>
<name>A0A0W4ZKX5_PNEJ7</name>
<organism evidence="3 4">
    <name type="scientific">Pneumocystis jirovecii (strain RU7)</name>
    <name type="common">Human pneumocystis pneumonia agent</name>
    <dbReference type="NCBI Taxonomy" id="1408657"/>
    <lineage>
        <taxon>Eukaryota</taxon>
        <taxon>Fungi</taxon>
        <taxon>Dikarya</taxon>
        <taxon>Ascomycota</taxon>
        <taxon>Taphrinomycotina</taxon>
        <taxon>Pneumocystomycetes</taxon>
        <taxon>Pneumocystaceae</taxon>
        <taxon>Pneumocystis</taxon>
    </lineage>
</organism>
<evidence type="ECO:0000256" key="1">
    <source>
        <dbReference type="ARBA" id="ARBA00009005"/>
    </source>
</evidence>
<dbReference type="GO" id="GO:0005737">
    <property type="term" value="C:cytoplasm"/>
    <property type="evidence" value="ECO:0007669"/>
    <property type="project" value="TreeGrafter"/>
</dbReference>
<gene>
    <name evidence="3" type="ORF">T551_02308</name>
</gene>
<comment type="caution">
    <text evidence="3">The sequence shown here is derived from an EMBL/GenBank/DDBJ whole genome shotgun (WGS) entry which is preliminary data.</text>
</comment>
<dbReference type="VEuPathDB" id="FungiDB:T551_02308"/>
<dbReference type="InterPro" id="IPR050452">
    <property type="entry name" value="Metacaspase"/>
</dbReference>
<dbReference type="Pfam" id="PF00656">
    <property type="entry name" value="Peptidase_C14"/>
    <property type="match status" value="1"/>
</dbReference>
<accession>A0A0W4ZKX5</accession>
<proteinExistence type="inferred from homology"/>
<dbReference type="AlphaFoldDB" id="A0A0W4ZKX5"/>
<dbReference type="GO" id="GO:0004197">
    <property type="term" value="F:cysteine-type endopeptidase activity"/>
    <property type="evidence" value="ECO:0007669"/>
    <property type="project" value="InterPro"/>
</dbReference>
<dbReference type="eggNOG" id="KOG1546">
    <property type="taxonomic scope" value="Eukaryota"/>
</dbReference>
<evidence type="ECO:0000259" key="2">
    <source>
        <dbReference type="Pfam" id="PF00656"/>
    </source>
</evidence>